<dbReference type="PROSITE" id="PS51415">
    <property type="entry name" value="XYLOSE_ISOMERASE"/>
    <property type="match status" value="1"/>
</dbReference>
<evidence type="ECO:0000256" key="3">
    <source>
        <dbReference type="ARBA" id="ARBA00023277"/>
    </source>
</evidence>
<dbReference type="InterPro" id="IPR036237">
    <property type="entry name" value="Xyl_isomerase-like_sf"/>
</dbReference>
<dbReference type="EMBL" id="JEMC01000980">
    <property type="protein sequence ID" value="KYG00654.1"/>
    <property type="molecule type" value="Genomic_DNA"/>
</dbReference>
<evidence type="ECO:0000313" key="5">
    <source>
        <dbReference type="Proteomes" id="UP000075515"/>
    </source>
</evidence>
<organism evidence="4 5">
    <name type="scientific">Sorangium cellulosum</name>
    <name type="common">Polyangium cellulosum</name>
    <dbReference type="NCBI Taxonomy" id="56"/>
    <lineage>
        <taxon>Bacteria</taxon>
        <taxon>Pseudomonadati</taxon>
        <taxon>Myxococcota</taxon>
        <taxon>Polyangia</taxon>
        <taxon>Polyangiales</taxon>
        <taxon>Polyangiaceae</taxon>
        <taxon>Sorangium</taxon>
    </lineage>
</organism>
<evidence type="ECO:0000256" key="1">
    <source>
        <dbReference type="ARBA" id="ARBA00022723"/>
    </source>
</evidence>
<keyword evidence="2" id="KW-0413">Isomerase</keyword>
<feature type="non-terminal residue" evidence="4">
    <location>
        <position position="1"/>
    </location>
</feature>
<comment type="caution">
    <text evidence="4">The sequence shown here is derived from an EMBL/GenBank/DDBJ whole genome shotgun (WGS) entry which is preliminary data.</text>
</comment>
<protein>
    <recommendedName>
        <fullName evidence="6">Xylose isomerase</fullName>
    </recommendedName>
</protein>
<accession>A0A150T7M3</accession>
<sequence length="62" mass="6921">KSPLESMRKARYASFDNGKGADFEQGKLTLEQLAEIGNAGGEVKLTSGQQELYENIVNRYIR</sequence>
<dbReference type="Gene3D" id="3.20.20.150">
    <property type="entry name" value="Divalent-metal-dependent TIM barrel enzymes"/>
    <property type="match status" value="1"/>
</dbReference>
<evidence type="ECO:0000256" key="2">
    <source>
        <dbReference type="ARBA" id="ARBA00023235"/>
    </source>
</evidence>
<proteinExistence type="predicted"/>
<dbReference type="GO" id="GO:0046872">
    <property type="term" value="F:metal ion binding"/>
    <property type="evidence" value="ECO:0007669"/>
    <property type="project" value="UniProtKB-KW"/>
</dbReference>
<keyword evidence="1" id="KW-0479">Metal-binding</keyword>
<dbReference type="InterPro" id="IPR001998">
    <property type="entry name" value="Xylose_isomerase"/>
</dbReference>
<name>A0A150T7M3_SORCE</name>
<dbReference type="AlphaFoldDB" id="A0A150T7M3"/>
<dbReference type="GO" id="GO:0009045">
    <property type="term" value="F:xylose isomerase activity"/>
    <property type="evidence" value="ECO:0007669"/>
    <property type="project" value="InterPro"/>
</dbReference>
<dbReference type="Proteomes" id="UP000075515">
    <property type="component" value="Unassembled WGS sequence"/>
</dbReference>
<gene>
    <name evidence="4" type="ORF">BE18_25745</name>
</gene>
<evidence type="ECO:0000313" key="4">
    <source>
        <dbReference type="EMBL" id="KYG00654.1"/>
    </source>
</evidence>
<keyword evidence="3" id="KW-0119">Carbohydrate metabolism</keyword>
<reference evidence="4 5" key="1">
    <citation type="submission" date="2014-02" db="EMBL/GenBank/DDBJ databases">
        <title>The small core and large imbalanced accessory genome model reveals a collaborative survival strategy of Sorangium cellulosum strains in nature.</title>
        <authorList>
            <person name="Han K."/>
            <person name="Peng R."/>
            <person name="Blom J."/>
            <person name="Li Y.-Z."/>
        </authorList>
    </citation>
    <scope>NUCLEOTIDE SEQUENCE [LARGE SCALE GENOMIC DNA]</scope>
    <source>
        <strain evidence="4 5">So0149</strain>
    </source>
</reference>
<dbReference type="GO" id="GO:0005975">
    <property type="term" value="P:carbohydrate metabolic process"/>
    <property type="evidence" value="ECO:0007669"/>
    <property type="project" value="InterPro"/>
</dbReference>
<dbReference type="SUPFAM" id="SSF51658">
    <property type="entry name" value="Xylose isomerase-like"/>
    <property type="match status" value="1"/>
</dbReference>
<evidence type="ECO:0008006" key="6">
    <source>
        <dbReference type="Google" id="ProtNLM"/>
    </source>
</evidence>